<accession>A0A3B0U8G1</accession>
<gene>
    <name evidence="2" type="ORF">MNBD_BACTEROID04-1383</name>
</gene>
<feature type="transmembrane region" description="Helical" evidence="1">
    <location>
        <begin position="60"/>
        <end position="80"/>
    </location>
</feature>
<keyword evidence="1" id="KW-0812">Transmembrane</keyword>
<dbReference type="EMBL" id="UOER01000366">
    <property type="protein sequence ID" value="VAW25330.1"/>
    <property type="molecule type" value="Genomic_DNA"/>
</dbReference>
<feature type="transmembrane region" description="Helical" evidence="1">
    <location>
        <begin position="246"/>
        <end position="265"/>
    </location>
</feature>
<feature type="transmembrane region" description="Helical" evidence="1">
    <location>
        <begin position="285"/>
        <end position="308"/>
    </location>
</feature>
<dbReference type="AlphaFoldDB" id="A0A3B0U8G1"/>
<keyword evidence="1" id="KW-1133">Transmembrane helix</keyword>
<evidence type="ECO:0000256" key="1">
    <source>
        <dbReference type="SAM" id="Phobius"/>
    </source>
</evidence>
<feature type="transmembrane region" description="Helical" evidence="1">
    <location>
        <begin position="222"/>
        <end position="240"/>
    </location>
</feature>
<feature type="transmembrane region" description="Helical" evidence="1">
    <location>
        <begin position="20"/>
        <end position="40"/>
    </location>
</feature>
<organism evidence="2">
    <name type="scientific">hydrothermal vent metagenome</name>
    <dbReference type="NCBI Taxonomy" id="652676"/>
    <lineage>
        <taxon>unclassified sequences</taxon>
        <taxon>metagenomes</taxon>
        <taxon>ecological metagenomes</taxon>
    </lineage>
</organism>
<sequence length="419" mass="48697">MFICTLYYFKMLFQKNNKFLYLYALALFFIAALYGLLLRWNFVFPSKFINIKNVLQSHSHVAFLGWGYIATVAVLLNYFVEATEKQFKLYKIVLTILLSSITLMLISFPLGGYKLFSIILLSVFGIASYVISYRLLKDIKGETVAVKLIKYGIYYYIISSLATWFLAVVLITQGRTVLYHNTIYFYLHFLYNGYFVFVLFGLLFKIFEQQNIIISNKLQQNFFWYLNIACVPAYVLSVLWSSVSIVFNIIGFVASILQLVSLFYLIKLLRQVVPQLNWNSISKLLLKIVLISYSLKIIFQIASAFPFIVKKSLALKPFFIIGYLHLFTLAFMSILLFLILDRFKKIRIENKVAKIGIVTFIIGIIATELLLFSQGVFILLHLDPIKNYNLLVFFFSFFMVIGILLILINQFKYSVVIKK</sequence>
<reference evidence="2" key="1">
    <citation type="submission" date="2018-06" db="EMBL/GenBank/DDBJ databases">
        <authorList>
            <person name="Zhirakovskaya E."/>
        </authorList>
    </citation>
    <scope>NUCLEOTIDE SEQUENCE</scope>
</reference>
<feature type="transmembrane region" description="Helical" evidence="1">
    <location>
        <begin position="148"/>
        <end position="171"/>
    </location>
</feature>
<keyword evidence="1" id="KW-0472">Membrane</keyword>
<protein>
    <recommendedName>
        <fullName evidence="3">NnrS protein involved in response to NO</fullName>
    </recommendedName>
</protein>
<evidence type="ECO:0008006" key="3">
    <source>
        <dbReference type="Google" id="ProtNLM"/>
    </source>
</evidence>
<feature type="transmembrane region" description="Helical" evidence="1">
    <location>
        <begin position="352"/>
        <end position="382"/>
    </location>
</feature>
<name>A0A3B0U8G1_9ZZZZ</name>
<feature type="transmembrane region" description="Helical" evidence="1">
    <location>
        <begin position="388"/>
        <end position="409"/>
    </location>
</feature>
<feature type="transmembrane region" description="Helical" evidence="1">
    <location>
        <begin position="183"/>
        <end position="202"/>
    </location>
</feature>
<feature type="transmembrane region" description="Helical" evidence="1">
    <location>
        <begin position="116"/>
        <end position="136"/>
    </location>
</feature>
<proteinExistence type="predicted"/>
<evidence type="ECO:0000313" key="2">
    <source>
        <dbReference type="EMBL" id="VAW25330.1"/>
    </source>
</evidence>
<feature type="transmembrane region" description="Helical" evidence="1">
    <location>
        <begin position="92"/>
        <end position="110"/>
    </location>
</feature>
<feature type="transmembrane region" description="Helical" evidence="1">
    <location>
        <begin position="320"/>
        <end position="340"/>
    </location>
</feature>